<feature type="region of interest" description="Disordered" evidence="1">
    <location>
        <begin position="37"/>
        <end position="57"/>
    </location>
</feature>
<dbReference type="Proteomes" id="UP000198341">
    <property type="component" value="Chromosome 16"/>
</dbReference>
<name>K8EQB8_9CHLO</name>
<dbReference type="KEGG" id="bpg:Bathy16g00810"/>
<dbReference type="AlphaFoldDB" id="K8EQB8"/>
<dbReference type="InterPro" id="IPR028978">
    <property type="entry name" value="Chorismate_lyase_/UTRA_dom_sf"/>
</dbReference>
<gene>
    <name evidence="2" type="ordered locus">Bathy16g00810</name>
</gene>
<sequence length="205" mass="23575">MDRKNSLLWQKLSPAWRVLLLSDGSVTRHLSVLGGKGFVNDDDDDKDGATSSALSESNVKVEVTSMKPCARDKSQPEDVVKIKGPLVQREVYLRYEDDYDGNDGEPKKNKNPNPPLVYACSWWNANALEKFMKKREETMWSNLRKENVELYREVRRVYLGKNRRLAKAFGCEDLDEAIWARHYIFWSGGEPVTVVFEAFSPKIEL</sequence>
<dbReference type="SUPFAM" id="SSF64288">
    <property type="entry name" value="Chorismate lyase-like"/>
    <property type="match status" value="1"/>
</dbReference>
<proteinExistence type="predicted"/>
<dbReference type="EMBL" id="FO082263">
    <property type="protein sequence ID" value="CCO20256.1"/>
    <property type="molecule type" value="Genomic_DNA"/>
</dbReference>
<dbReference type="InterPro" id="IPR002800">
    <property type="entry name" value="Rv2949c-like"/>
</dbReference>
<protein>
    <submittedName>
        <fullName evidence="2">Uncharacterized protein</fullName>
    </submittedName>
</protein>
<dbReference type="GeneID" id="19011356"/>
<keyword evidence="3" id="KW-1185">Reference proteome</keyword>
<organism evidence="2 3">
    <name type="scientific">Bathycoccus prasinos</name>
    <dbReference type="NCBI Taxonomy" id="41875"/>
    <lineage>
        <taxon>Eukaryota</taxon>
        <taxon>Viridiplantae</taxon>
        <taxon>Chlorophyta</taxon>
        <taxon>Mamiellophyceae</taxon>
        <taxon>Mamiellales</taxon>
        <taxon>Bathycoccaceae</taxon>
        <taxon>Bathycoccus</taxon>
    </lineage>
</organism>
<dbReference type="RefSeq" id="XP_007508639.1">
    <property type="nucleotide sequence ID" value="XM_007508577.1"/>
</dbReference>
<evidence type="ECO:0000313" key="3">
    <source>
        <dbReference type="Proteomes" id="UP000198341"/>
    </source>
</evidence>
<dbReference type="Gene3D" id="3.40.1410.10">
    <property type="entry name" value="Chorismate lyase-like"/>
    <property type="match status" value="1"/>
</dbReference>
<dbReference type="Pfam" id="PF01947">
    <property type="entry name" value="Rv2949c-like"/>
    <property type="match status" value="1"/>
</dbReference>
<dbReference type="STRING" id="41875.K8EQB8"/>
<evidence type="ECO:0000256" key="1">
    <source>
        <dbReference type="SAM" id="MobiDB-lite"/>
    </source>
</evidence>
<evidence type="ECO:0000313" key="2">
    <source>
        <dbReference type="EMBL" id="CCO20256.1"/>
    </source>
</evidence>
<dbReference type="eggNOG" id="ENOG502S0WW">
    <property type="taxonomic scope" value="Eukaryota"/>
</dbReference>
<accession>K8EQB8</accession>
<dbReference type="OrthoDB" id="89176at2759"/>
<reference evidence="2 3" key="1">
    <citation type="submission" date="2011-10" db="EMBL/GenBank/DDBJ databases">
        <authorList>
            <person name="Genoscope - CEA"/>
        </authorList>
    </citation>
    <scope>NUCLEOTIDE SEQUENCE [LARGE SCALE GENOMIC DNA]</scope>
    <source>
        <strain evidence="2 3">RCC 1105</strain>
    </source>
</reference>